<organism evidence="2 3">
    <name type="scientific">Geothrix limicola</name>
    <dbReference type="NCBI Taxonomy" id="2927978"/>
    <lineage>
        <taxon>Bacteria</taxon>
        <taxon>Pseudomonadati</taxon>
        <taxon>Acidobacteriota</taxon>
        <taxon>Holophagae</taxon>
        <taxon>Holophagales</taxon>
        <taxon>Holophagaceae</taxon>
        <taxon>Geothrix</taxon>
    </lineage>
</organism>
<evidence type="ECO:0000313" key="2">
    <source>
        <dbReference type="EMBL" id="GLH71901.1"/>
    </source>
</evidence>
<feature type="signal peptide" evidence="1">
    <location>
        <begin position="1"/>
        <end position="23"/>
    </location>
</feature>
<dbReference type="Pfam" id="PF11528">
    <property type="entry name" value="DUF3224"/>
    <property type="match status" value="1"/>
</dbReference>
<dbReference type="EMBL" id="BSDE01000001">
    <property type="protein sequence ID" value="GLH71901.1"/>
    <property type="molecule type" value="Genomic_DNA"/>
</dbReference>
<dbReference type="InterPro" id="IPR023159">
    <property type="entry name" value="SO1590-like_sf"/>
</dbReference>
<sequence length="178" mass="18678">MPISPIPTGLVLPVLLGLGSGLAAQTGPQNNAQIRATQPKEVRVTALATGSFDVNVVPLTDGVRQGVWSPGRMSIDKQFKGDLEATSQGEMLAAGTEVQGSAGYTAIERVSGKLHGRAGTFLLQHFAVMYHGVPGEWIVMVVPDSGTGELKGLAGRMTITITGKLHAYALNYTLPAQR</sequence>
<protein>
    <recommendedName>
        <fullName evidence="4">DUF3224 domain-containing protein</fullName>
    </recommendedName>
</protein>
<keyword evidence="3" id="KW-1185">Reference proteome</keyword>
<gene>
    <name evidence="2" type="ORF">GETHLI_04030</name>
</gene>
<dbReference type="SUPFAM" id="SSF159238">
    <property type="entry name" value="SO1590-like"/>
    <property type="match status" value="1"/>
</dbReference>
<evidence type="ECO:0000313" key="3">
    <source>
        <dbReference type="Proteomes" id="UP001165069"/>
    </source>
</evidence>
<accession>A0ABQ5QBU4</accession>
<feature type="chain" id="PRO_5045593733" description="DUF3224 domain-containing protein" evidence="1">
    <location>
        <begin position="24"/>
        <end position="178"/>
    </location>
</feature>
<evidence type="ECO:0008006" key="4">
    <source>
        <dbReference type="Google" id="ProtNLM"/>
    </source>
</evidence>
<comment type="caution">
    <text evidence="2">The sequence shown here is derived from an EMBL/GenBank/DDBJ whole genome shotgun (WGS) entry which is preliminary data.</text>
</comment>
<reference evidence="2 3" key="1">
    <citation type="journal article" date="2023" name="Antonie Van Leeuwenhoek">
        <title>Mesoterricola silvestris gen. nov., sp. nov., Mesoterricola sediminis sp. nov., Geothrix oryzae sp. nov., Geothrix edaphica sp. nov., Geothrix rubra sp. nov., and Geothrix limicola sp. nov., six novel members of Acidobacteriota isolated from soils.</title>
        <authorList>
            <person name="Itoh H."/>
            <person name="Sugisawa Y."/>
            <person name="Mise K."/>
            <person name="Xu Z."/>
            <person name="Kuniyasu M."/>
            <person name="Ushijima N."/>
            <person name="Kawano K."/>
            <person name="Kobayashi E."/>
            <person name="Shiratori Y."/>
            <person name="Masuda Y."/>
            <person name="Senoo K."/>
        </authorList>
    </citation>
    <scope>NUCLEOTIDE SEQUENCE [LARGE SCALE GENOMIC DNA]</scope>
    <source>
        <strain evidence="2 3">Red804</strain>
    </source>
</reference>
<dbReference type="Gene3D" id="2.40.350.10">
    <property type="entry name" value="SO1590-like"/>
    <property type="match status" value="1"/>
</dbReference>
<dbReference type="Proteomes" id="UP001165069">
    <property type="component" value="Unassembled WGS sequence"/>
</dbReference>
<keyword evidence="1" id="KW-0732">Signal</keyword>
<evidence type="ECO:0000256" key="1">
    <source>
        <dbReference type="SAM" id="SignalP"/>
    </source>
</evidence>
<dbReference type="InterPro" id="IPR021607">
    <property type="entry name" value="DUF3224"/>
</dbReference>
<name>A0ABQ5QBU4_9BACT</name>
<proteinExistence type="predicted"/>